<evidence type="ECO:0008006" key="4">
    <source>
        <dbReference type="Google" id="ProtNLM"/>
    </source>
</evidence>
<evidence type="ECO:0000313" key="2">
    <source>
        <dbReference type="EMBL" id="KAG4416045.1"/>
    </source>
</evidence>
<dbReference type="AlphaFoldDB" id="A0A8H7TBI6"/>
<gene>
    <name evidence="2" type="ORF">IFR04_010808</name>
</gene>
<dbReference type="Proteomes" id="UP000664132">
    <property type="component" value="Unassembled WGS sequence"/>
</dbReference>
<protein>
    <recommendedName>
        <fullName evidence="4">SnoaL-like domain-containing protein</fullName>
    </recommendedName>
</protein>
<name>A0A8H7TBI6_9HELO</name>
<reference evidence="2" key="1">
    <citation type="submission" date="2021-02" db="EMBL/GenBank/DDBJ databases">
        <title>Genome sequence Cadophora malorum strain M34.</title>
        <authorList>
            <person name="Stefanovic E."/>
            <person name="Vu D."/>
            <person name="Scully C."/>
            <person name="Dijksterhuis J."/>
            <person name="Roader J."/>
            <person name="Houbraken J."/>
        </authorList>
    </citation>
    <scope>NUCLEOTIDE SEQUENCE</scope>
    <source>
        <strain evidence="2">M34</strain>
    </source>
</reference>
<keyword evidence="1" id="KW-0732">Signal</keyword>
<keyword evidence="3" id="KW-1185">Reference proteome</keyword>
<feature type="signal peptide" evidence="1">
    <location>
        <begin position="1"/>
        <end position="17"/>
    </location>
</feature>
<dbReference type="Gene3D" id="3.10.450.50">
    <property type="match status" value="1"/>
</dbReference>
<comment type="caution">
    <text evidence="2">The sequence shown here is derived from an EMBL/GenBank/DDBJ whole genome shotgun (WGS) entry which is preliminary data.</text>
</comment>
<evidence type="ECO:0000256" key="1">
    <source>
        <dbReference type="SAM" id="SignalP"/>
    </source>
</evidence>
<dbReference type="SUPFAM" id="SSF54427">
    <property type="entry name" value="NTF2-like"/>
    <property type="match status" value="1"/>
</dbReference>
<dbReference type="InterPro" id="IPR032710">
    <property type="entry name" value="NTF2-like_dom_sf"/>
</dbReference>
<dbReference type="EMBL" id="JAFJYH010000199">
    <property type="protein sequence ID" value="KAG4416045.1"/>
    <property type="molecule type" value="Genomic_DNA"/>
</dbReference>
<accession>A0A8H7TBI6</accession>
<evidence type="ECO:0000313" key="3">
    <source>
        <dbReference type="Proteomes" id="UP000664132"/>
    </source>
</evidence>
<dbReference type="OrthoDB" id="2820488at2759"/>
<sequence>MKLNLAFLASFLSIASAEIFCPSKPAETKEQTDIFYQFVRKFYINKDVKTAFADHFDHTYIEHNPNASSGWTDTSLDGLAGFIASANLTILHAGFYNNTGYVHFREDVAVAPPTAVVDILKFDGTCIVEHWDVAQARPENPSNPRAMW</sequence>
<feature type="chain" id="PRO_5034004296" description="SnoaL-like domain-containing protein" evidence="1">
    <location>
        <begin position="18"/>
        <end position="148"/>
    </location>
</feature>
<proteinExistence type="predicted"/>
<organism evidence="2 3">
    <name type="scientific">Cadophora malorum</name>
    <dbReference type="NCBI Taxonomy" id="108018"/>
    <lineage>
        <taxon>Eukaryota</taxon>
        <taxon>Fungi</taxon>
        <taxon>Dikarya</taxon>
        <taxon>Ascomycota</taxon>
        <taxon>Pezizomycotina</taxon>
        <taxon>Leotiomycetes</taxon>
        <taxon>Helotiales</taxon>
        <taxon>Ploettnerulaceae</taxon>
        <taxon>Cadophora</taxon>
    </lineage>
</organism>